<evidence type="ECO:0000313" key="1">
    <source>
        <dbReference type="EMBL" id="GIY51216.1"/>
    </source>
</evidence>
<name>A0AAV4U0C5_CAEEX</name>
<protein>
    <submittedName>
        <fullName evidence="1">Uncharacterized protein</fullName>
    </submittedName>
</protein>
<gene>
    <name evidence="1" type="ORF">CEXT_261171</name>
</gene>
<keyword evidence="2" id="KW-1185">Reference proteome</keyword>
<accession>A0AAV4U0C5</accession>
<proteinExistence type="predicted"/>
<dbReference type="EMBL" id="BPLR01012085">
    <property type="protein sequence ID" value="GIY51216.1"/>
    <property type="molecule type" value="Genomic_DNA"/>
</dbReference>
<sequence>MRSFPLAISVSRAARIFLLPHRAKVAPAASLRGLPKLEILFGHCASSISVAIIPTATKKPFRYSKLLHSCQDKSFCRQTVQAAPAYAHLVAKVHHFIFHSPSIFFLFVFASALSQPGPKSFPRKSYAGSNICMGKQKSTLMIIKLASQSSILESGLYWKVKETDTGEPCPLYRTQACVFQMNVL</sequence>
<comment type="caution">
    <text evidence="1">The sequence shown here is derived from an EMBL/GenBank/DDBJ whole genome shotgun (WGS) entry which is preliminary data.</text>
</comment>
<evidence type="ECO:0000313" key="2">
    <source>
        <dbReference type="Proteomes" id="UP001054945"/>
    </source>
</evidence>
<dbReference type="AlphaFoldDB" id="A0AAV4U0C5"/>
<organism evidence="1 2">
    <name type="scientific">Caerostris extrusa</name>
    <name type="common">Bark spider</name>
    <name type="synonym">Caerostris bankana</name>
    <dbReference type="NCBI Taxonomy" id="172846"/>
    <lineage>
        <taxon>Eukaryota</taxon>
        <taxon>Metazoa</taxon>
        <taxon>Ecdysozoa</taxon>
        <taxon>Arthropoda</taxon>
        <taxon>Chelicerata</taxon>
        <taxon>Arachnida</taxon>
        <taxon>Araneae</taxon>
        <taxon>Araneomorphae</taxon>
        <taxon>Entelegynae</taxon>
        <taxon>Araneoidea</taxon>
        <taxon>Araneidae</taxon>
        <taxon>Caerostris</taxon>
    </lineage>
</organism>
<reference evidence="1 2" key="1">
    <citation type="submission" date="2021-06" db="EMBL/GenBank/DDBJ databases">
        <title>Caerostris extrusa draft genome.</title>
        <authorList>
            <person name="Kono N."/>
            <person name="Arakawa K."/>
        </authorList>
    </citation>
    <scope>NUCLEOTIDE SEQUENCE [LARGE SCALE GENOMIC DNA]</scope>
</reference>
<dbReference type="Proteomes" id="UP001054945">
    <property type="component" value="Unassembled WGS sequence"/>
</dbReference>